<keyword evidence="14" id="KW-1185">Reference proteome</keyword>
<name>Q2SL99_HAHCH</name>
<dbReference type="InterPro" id="IPR004565">
    <property type="entry name" value="OM_lipoprot_LolB"/>
</dbReference>
<dbReference type="CDD" id="cd16326">
    <property type="entry name" value="LolB"/>
    <property type="match status" value="1"/>
</dbReference>
<dbReference type="RefSeq" id="WP_011395647.1">
    <property type="nucleotide sequence ID" value="NC_007645.1"/>
</dbReference>
<evidence type="ECO:0000256" key="4">
    <source>
        <dbReference type="ARBA" id="ARBA00016202"/>
    </source>
</evidence>
<dbReference type="EMBL" id="CP000155">
    <property type="protein sequence ID" value="ABC28575.1"/>
    <property type="molecule type" value="Genomic_DNA"/>
</dbReference>
<keyword evidence="7" id="KW-0653">Protein transport</keyword>
<evidence type="ECO:0000256" key="1">
    <source>
        <dbReference type="ARBA" id="ARBA00004459"/>
    </source>
</evidence>
<dbReference type="OrthoDB" id="9797618at2"/>
<dbReference type="InterPro" id="IPR029046">
    <property type="entry name" value="LolA/LolB/LppX"/>
</dbReference>
<evidence type="ECO:0000256" key="3">
    <source>
        <dbReference type="ARBA" id="ARBA00011245"/>
    </source>
</evidence>
<dbReference type="PROSITE" id="PS51257">
    <property type="entry name" value="PROKAR_LIPOPROTEIN"/>
    <property type="match status" value="1"/>
</dbReference>
<keyword evidence="9" id="KW-0564">Palmitate</keyword>
<organism evidence="13 14">
    <name type="scientific">Hahella chejuensis (strain KCTC 2396)</name>
    <dbReference type="NCBI Taxonomy" id="349521"/>
    <lineage>
        <taxon>Bacteria</taxon>
        <taxon>Pseudomonadati</taxon>
        <taxon>Pseudomonadota</taxon>
        <taxon>Gammaproteobacteria</taxon>
        <taxon>Oceanospirillales</taxon>
        <taxon>Hahellaceae</taxon>
        <taxon>Hahella</taxon>
    </lineage>
</organism>
<evidence type="ECO:0000256" key="5">
    <source>
        <dbReference type="ARBA" id="ARBA00022448"/>
    </source>
</evidence>
<dbReference type="HOGENOM" id="CLU_092816_2_1_6"/>
<keyword evidence="8" id="KW-0472">Membrane</keyword>
<keyword evidence="5" id="KW-0813">Transport</keyword>
<accession>Q2SL99</accession>
<dbReference type="AlphaFoldDB" id="Q2SL99"/>
<dbReference type="eggNOG" id="COG3017">
    <property type="taxonomic scope" value="Bacteria"/>
</dbReference>
<reference evidence="13 14" key="1">
    <citation type="journal article" date="2005" name="Nucleic Acids Res.">
        <title>Genomic blueprint of Hahella chejuensis, a marine microbe producing an algicidal agent.</title>
        <authorList>
            <person name="Jeong H."/>
            <person name="Yim J.H."/>
            <person name="Lee C."/>
            <person name="Choi S.-H."/>
            <person name="Park Y.K."/>
            <person name="Yoon S.H."/>
            <person name="Hur C.-G."/>
            <person name="Kang H.-Y."/>
            <person name="Kim D."/>
            <person name="Lee H.H."/>
            <person name="Park K.H."/>
            <person name="Park S.-H."/>
            <person name="Park H.-S."/>
            <person name="Lee H.K."/>
            <person name="Oh T.K."/>
            <person name="Kim J.F."/>
        </authorList>
    </citation>
    <scope>NUCLEOTIDE SEQUENCE [LARGE SCALE GENOMIC DNA]</scope>
    <source>
        <strain evidence="13 14">KCTC 2396</strain>
    </source>
</reference>
<comment type="subunit">
    <text evidence="3">Monomer.</text>
</comment>
<evidence type="ECO:0000256" key="7">
    <source>
        <dbReference type="ARBA" id="ARBA00022927"/>
    </source>
</evidence>
<dbReference type="GO" id="GO:0015031">
    <property type="term" value="P:protein transport"/>
    <property type="evidence" value="ECO:0007669"/>
    <property type="project" value="UniProtKB-KW"/>
</dbReference>
<dbReference type="GO" id="GO:0009279">
    <property type="term" value="C:cell outer membrane"/>
    <property type="evidence" value="ECO:0007669"/>
    <property type="project" value="UniProtKB-SubCell"/>
</dbReference>
<evidence type="ECO:0000256" key="2">
    <source>
        <dbReference type="ARBA" id="ARBA00009696"/>
    </source>
</evidence>
<keyword evidence="12 13" id="KW-0449">Lipoprotein</keyword>
<comment type="similarity">
    <text evidence="2">Belongs to the LolB family.</text>
</comment>
<sequence>MSKTFSGGRLFATLLTTLVALSGCQLTPPKETTLNAPDDWSQRKSALLAFDHWRLQGKLSVRRGDRLDSAIINEWNQQGERFAIHVSSSLLGLGATQIEGSPKGIRLSQPDNEPLFSERPQQLLEHALGWSIPIESLPYWVRGVPDVREPNQLTFSVDGELISIEQNGWLVEYSRFKQVGDLSLPEKITLTSEDARVKLAITEWRP</sequence>
<dbReference type="Pfam" id="PF03550">
    <property type="entry name" value="LolB"/>
    <property type="match status" value="1"/>
</dbReference>
<dbReference type="Proteomes" id="UP000000238">
    <property type="component" value="Chromosome"/>
</dbReference>
<keyword evidence="11" id="KW-0998">Cell outer membrane</keyword>
<evidence type="ECO:0000313" key="13">
    <source>
        <dbReference type="EMBL" id="ABC28575.1"/>
    </source>
</evidence>
<gene>
    <name evidence="13" type="primary">lolB</name>
    <name evidence="13" type="ordered locus">HCH_01728</name>
</gene>
<evidence type="ECO:0000256" key="12">
    <source>
        <dbReference type="ARBA" id="ARBA00023288"/>
    </source>
</evidence>
<proteinExistence type="inferred from homology"/>
<protein>
    <recommendedName>
        <fullName evidence="4">Outer-membrane lipoprotein LolB</fullName>
    </recommendedName>
</protein>
<evidence type="ECO:0000256" key="9">
    <source>
        <dbReference type="ARBA" id="ARBA00023139"/>
    </source>
</evidence>
<dbReference type="KEGG" id="hch:HCH_01728"/>
<dbReference type="Gene3D" id="2.50.20.10">
    <property type="entry name" value="Lipoprotein localisation LolA/LolB/LppX"/>
    <property type="match status" value="1"/>
</dbReference>
<keyword evidence="10" id="KW-0143">Chaperone</keyword>
<evidence type="ECO:0000256" key="6">
    <source>
        <dbReference type="ARBA" id="ARBA00022729"/>
    </source>
</evidence>
<evidence type="ECO:0000313" key="14">
    <source>
        <dbReference type="Proteomes" id="UP000000238"/>
    </source>
</evidence>
<dbReference type="SUPFAM" id="SSF89392">
    <property type="entry name" value="Prokaryotic lipoproteins and lipoprotein localization factors"/>
    <property type="match status" value="1"/>
</dbReference>
<keyword evidence="6" id="KW-0732">Signal</keyword>
<evidence type="ECO:0000256" key="8">
    <source>
        <dbReference type="ARBA" id="ARBA00023136"/>
    </source>
</evidence>
<evidence type="ECO:0000256" key="10">
    <source>
        <dbReference type="ARBA" id="ARBA00023186"/>
    </source>
</evidence>
<comment type="subcellular location">
    <subcellularLocation>
        <location evidence="1">Cell outer membrane</location>
        <topology evidence="1">Lipid-anchor</topology>
    </subcellularLocation>
</comment>
<dbReference type="NCBIfam" id="TIGR00548">
    <property type="entry name" value="lolB"/>
    <property type="match status" value="1"/>
</dbReference>
<dbReference type="STRING" id="349521.HCH_01728"/>
<evidence type="ECO:0000256" key="11">
    <source>
        <dbReference type="ARBA" id="ARBA00023237"/>
    </source>
</evidence>